<protein>
    <submittedName>
        <fullName evidence="1">Uncharacterized protein</fullName>
    </submittedName>
</protein>
<name>A0A318QW80_9PROT</name>
<evidence type="ECO:0000313" key="2">
    <source>
        <dbReference type="Proteomes" id="UP000247417"/>
    </source>
</evidence>
<accession>A0A318QW80</accession>
<dbReference type="RefSeq" id="WP_110507336.1">
    <property type="nucleotide sequence ID" value="NZ_NKTX01000025.1"/>
</dbReference>
<evidence type="ECO:0000313" key="1">
    <source>
        <dbReference type="EMBL" id="PYD81602.1"/>
    </source>
</evidence>
<gene>
    <name evidence="1" type="ORF">CFR80_10710</name>
</gene>
<comment type="caution">
    <text evidence="1">The sequence shown here is derived from an EMBL/GenBank/DDBJ whole genome shotgun (WGS) entry which is preliminary data.</text>
</comment>
<proteinExistence type="predicted"/>
<dbReference type="EMBL" id="NKTX01000025">
    <property type="protein sequence ID" value="PYD81602.1"/>
    <property type="molecule type" value="Genomic_DNA"/>
</dbReference>
<dbReference type="Proteomes" id="UP000247417">
    <property type="component" value="Unassembled WGS sequence"/>
</dbReference>
<dbReference type="AlphaFoldDB" id="A0A318QW80"/>
<reference evidence="1 2" key="1">
    <citation type="submission" date="2017-07" db="EMBL/GenBank/DDBJ databases">
        <title>A draft genome sequence of Komagataeibacter oboediens LMG 18849.</title>
        <authorList>
            <person name="Skraban J."/>
            <person name="Cleenwerck I."/>
            <person name="Vandamme P."/>
            <person name="Trcek J."/>
        </authorList>
    </citation>
    <scope>NUCLEOTIDE SEQUENCE [LARGE SCALE GENOMIC DNA]</scope>
    <source>
        <strain evidence="1 2">LMG 18849</strain>
    </source>
</reference>
<dbReference type="OrthoDB" id="7276167at2"/>
<organism evidence="1 2">
    <name type="scientific">Komagataeibacter oboediens</name>
    <dbReference type="NCBI Taxonomy" id="65958"/>
    <lineage>
        <taxon>Bacteria</taxon>
        <taxon>Pseudomonadati</taxon>
        <taxon>Pseudomonadota</taxon>
        <taxon>Alphaproteobacteria</taxon>
        <taxon>Acetobacterales</taxon>
        <taxon>Acetobacteraceae</taxon>
        <taxon>Komagataeibacter</taxon>
    </lineage>
</organism>
<sequence length="132" mass="15032">MSEWNGLPDQPERSGWHVIACGAPRAVWWDAESHYWWDGERRFYITIPEIKASSRSYKYLGAVYSSFETAQMRKDERERAAKAAQAISIHYYALGDMAEDDADVVAFDERMIGASECATAIRTLTDKEGKKS</sequence>